<gene>
    <name evidence="1" type="ORF">DFR29_1111</name>
</gene>
<reference evidence="1 2" key="1">
    <citation type="submission" date="2019-03" db="EMBL/GenBank/DDBJ databases">
        <title>Genomic Encyclopedia of Type Strains, Phase IV (KMG-IV): sequencing the most valuable type-strain genomes for metagenomic binning, comparative biology and taxonomic classification.</title>
        <authorList>
            <person name="Goeker M."/>
        </authorList>
    </citation>
    <scope>NUCLEOTIDE SEQUENCE [LARGE SCALE GENOMIC DNA]</scope>
    <source>
        <strain evidence="1 2">DSM 21667</strain>
    </source>
</reference>
<evidence type="ECO:0000313" key="1">
    <source>
        <dbReference type="EMBL" id="TDR41089.1"/>
    </source>
</evidence>
<dbReference type="EMBL" id="SNZH01000011">
    <property type="protein sequence ID" value="TDR41089.1"/>
    <property type="molecule type" value="Genomic_DNA"/>
</dbReference>
<dbReference type="OrthoDB" id="6895931at2"/>
<dbReference type="Proteomes" id="UP000295293">
    <property type="component" value="Unassembled WGS sequence"/>
</dbReference>
<name>A0A4R6YS79_9GAMM</name>
<dbReference type="AlphaFoldDB" id="A0A4R6YS79"/>
<protein>
    <submittedName>
        <fullName evidence="1">Uncharacterized protein</fullName>
    </submittedName>
</protein>
<sequence length="92" mass="9935">MKPIGSFYPLAGEDTTAPVVLFAYAVDTPEQRRALHDEAMARLAAVTSLSDALLSMQVEDPDRRSHTRVIEAIAILSRDVKGLIEATGRALG</sequence>
<keyword evidence="2" id="KW-1185">Reference proteome</keyword>
<organism evidence="1 2">
    <name type="scientific">Tahibacter aquaticus</name>
    <dbReference type="NCBI Taxonomy" id="520092"/>
    <lineage>
        <taxon>Bacteria</taxon>
        <taxon>Pseudomonadati</taxon>
        <taxon>Pseudomonadota</taxon>
        <taxon>Gammaproteobacteria</taxon>
        <taxon>Lysobacterales</taxon>
        <taxon>Rhodanobacteraceae</taxon>
        <taxon>Tahibacter</taxon>
    </lineage>
</organism>
<evidence type="ECO:0000313" key="2">
    <source>
        <dbReference type="Proteomes" id="UP000295293"/>
    </source>
</evidence>
<comment type="caution">
    <text evidence="1">The sequence shown here is derived from an EMBL/GenBank/DDBJ whole genome shotgun (WGS) entry which is preliminary data.</text>
</comment>
<dbReference type="RefSeq" id="WP_133819849.1">
    <property type="nucleotide sequence ID" value="NZ_SNZH01000011.1"/>
</dbReference>
<accession>A0A4R6YS79</accession>
<proteinExistence type="predicted"/>